<dbReference type="PANTHER" id="PTHR45810">
    <property type="entry name" value="HISTONE H3.2"/>
    <property type="match status" value="1"/>
</dbReference>
<dbReference type="Pfam" id="PF00125">
    <property type="entry name" value="Histone"/>
    <property type="match status" value="1"/>
</dbReference>
<dbReference type="GO" id="GO:0003677">
    <property type="term" value="F:DNA binding"/>
    <property type="evidence" value="ECO:0007669"/>
    <property type="project" value="UniProtKB-KW"/>
</dbReference>
<evidence type="ECO:0000259" key="9">
    <source>
        <dbReference type="Pfam" id="PF00125"/>
    </source>
</evidence>
<dbReference type="GO" id="GO:0000786">
    <property type="term" value="C:nucleosome"/>
    <property type="evidence" value="ECO:0007669"/>
    <property type="project" value="UniProtKB-KW"/>
</dbReference>
<reference evidence="10" key="1">
    <citation type="thesis" date="2020" institute="ProQuest LLC" country="789 East Eisenhower Parkway, Ann Arbor, MI, USA">
        <title>Comparative Genomics and Chromosome Evolution.</title>
        <authorList>
            <person name="Mudd A.B."/>
        </authorList>
    </citation>
    <scope>NUCLEOTIDE SEQUENCE</scope>
    <source>
        <strain evidence="10">HN-11 Male</strain>
        <tissue evidence="10">Kidney and liver</tissue>
    </source>
</reference>
<dbReference type="InterPro" id="IPR000164">
    <property type="entry name" value="Histone_H3/CENP-A"/>
</dbReference>
<evidence type="ECO:0000256" key="3">
    <source>
        <dbReference type="ARBA" id="ARBA00010343"/>
    </source>
</evidence>
<evidence type="ECO:0000256" key="7">
    <source>
        <dbReference type="ARBA" id="ARBA00023269"/>
    </source>
</evidence>
<evidence type="ECO:0000313" key="10">
    <source>
        <dbReference type="EMBL" id="KAG9467263.1"/>
    </source>
</evidence>
<dbReference type="SMART" id="SM00428">
    <property type="entry name" value="H3"/>
    <property type="match status" value="1"/>
</dbReference>
<protein>
    <recommendedName>
        <fullName evidence="9">Core Histone H2A/H2B/H3 domain-containing protein</fullName>
    </recommendedName>
</protein>
<keyword evidence="7" id="KW-0544">Nucleosome core</keyword>
<dbReference type="AlphaFoldDB" id="A0A8J6EDR4"/>
<dbReference type="EMBL" id="WNTK01001504">
    <property type="protein sequence ID" value="KAG9467263.1"/>
    <property type="molecule type" value="Genomic_DNA"/>
</dbReference>
<keyword evidence="4" id="KW-0158">Chromosome</keyword>
<dbReference type="Proteomes" id="UP000770717">
    <property type="component" value="Unassembled WGS sequence"/>
</dbReference>
<comment type="caution">
    <text evidence="10">The sequence shown here is derived from an EMBL/GenBank/DDBJ whole genome shotgun (WGS) entry which is preliminary data.</text>
</comment>
<dbReference type="GO" id="GO:0030527">
    <property type="term" value="F:structural constituent of chromatin"/>
    <property type="evidence" value="ECO:0007669"/>
    <property type="project" value="InterPro"/>
</dbReference>
<accession>A0A8J6EDR4</accession>
<dbReference type="CDD" id="cd22911">
    <property type="entry name" value="HFD_H3"/>
    <property type="match status" value="1"/>
</dbReference>
<dbReference type="GO" id="GO:0046982">
    <property type="term" value="F:protein heterodimerization activity"/>
    <property type="evidence" value="ECO:0007669"/>
    <property type="project" value="InterPro"/>
</dbReference>
<dbReference type="PROSITE" id="PS00959">
    <property type="entry name" value="HISTONE_H3_2"/>
    <property type="match status" value="1"/>
</dbReference>
<evidence type="ECO:0000313" key="11">
    <source>
        <dbReference type="Proteomes" id="UP000770717"/>
    </source>
</evidence>
<feature type="region of interest" description="Disordered" evidence="8">
    <location>
        <begin position="1"/>
        <end position="43"/>
    </location>
</feature>
<organism evidence="10 11">
    <name type="scientific">Eleutherodactylus coqui</name>
    <name type="common">Puerto Rican coqui</name>
    <dbReference type="NCBI Taxonomy" id="57060"/>
    <lineage>
        <taxon>Eukaryota</taxon>
        <taxon>Metazoa</taxon>
        <taxon>Chordata</taxon>
        <taxon>Craniata</taxon>
        <taxon>Vertebrata</taxon>
        <taxon>Euteleostomi</taxon>
        <taxon>Amphibia</taxon>
        <taxon>Batrachia</taxon>
        <taxon>Anura</taxon>
        <taxon>Neobatrachia</taxon>
        <taxon>Hyloidea</taxon>
        <taxon>Eleutherodactylidae</taxon>
        <taxon>Eleutherodactylinae</taxon>
        <taxon>Eleutherodactylus</taxon>
        <taxon>Eleutherodactylus</taxon>
    </lineage>
</organism>
<feature type="compositionally biased region" description="Basic and acidic residues" evidence="8">
    <location>
        <begin position="26"/>
        <end position="36"/>
    </location>
</feature>
<proteinExistence type="inferred from homology"/>
<feature type="domain" description="Core Histone H2A/H2B/H3" evidence="9">
    <location>
        <begin position="44"/>
        <end position="127"/>
    </location>
</feature>
<keyword evidence="5" id="KW-0238">DNA-binding</keyword>
<dbReference type="GO" id="GO:0005634">
    <property type="term" value="C:nucleus"/>
    <property type="evidence" value="ECO:0007669"/>
    <property type="project" value="UniProtKB-SubCell"/>
</dbReference>
<dbReference type="Gene3D" id="1.10.20.10">
    <property type="entry name" value="Histone, subunit A"/>
    <property type="match status" value="1"/>
</dbReference>
<name>A0A8J6EDR4_ELECQ</name>
<evidence type="ECO:0000256" key="1">
    <source>
        <dbReference type="ARBA" id="ARBA00004123"/>
    </source>
</evidence>
<evidence type="ECO:0000256" key="6">
    <source>
        <dbReference type="ARBA" id="ARBA00023242"/>
    </source>
</evidence>
<sequence length="127" mass="14627">SNRKKSSRPQRIPAASLQSLPQSPPRRWETRHSEGKPRRRRCRPGAQALIEIRKYQKSTELLIQEAPFARLVREVCMDFTRGVPFLWQSQAIMALQEGAEAFLMRLFGYAQLCCGHAQMVTLFAKNI</sequence>
<keyword evidence="11" id="KW-1185">Reference proteome</keyword>
<dbReference type="InterPro" id="IPR007125">
    <property type="entry name" value="H2A/H2B/H3"/>
</dbReference>
<evidence type="ECO:0000256" key="8">
    <source>
        <dbReference type="SAM" id="MobiDB-lite"/>
    </source>
</evidence>
<dbReference type="PANTHER" id="PTHR45810:SF17">
    <property type="entry name" value="HISTONE H3-LIKE CENTROMERIC PROTEIN A"/>
    <property type="match status" value="1"/>
</dbReference>
<feature type="non-terminal residue" evidence="10">
    <location>
        <position position="1"/>
    </location>
</feature>
<comment type="subcellular location">
    <subcellularLocation>
        <location evidence="2">Chromosome</location>
    </subcellularLocation>
    <subcellularLocation>
        <location evidence="1">Nucleus</location>
    </subcellularLocation>
</comment>
<evidence type="ECO:0000256" key="5">
    <source>
        <dbReference type="ARBA" id="ARBA00023125"/>
    </source>
</evidence>
<keyword evidence="6" id="KW-0539">Nucleus</keyword>
<comment type="similarity">
    <text evidence="3">Belongs to the histone H3 family.</text>
</comment>
<dbReference type="OrthoDB" id="842664at2759"/>
<dbReference type="SUPFAM" id="SSF47113">
    <property type="entry name" value="Histone-fold"/>
    <property type="match status" value="1"/>
</dbReference>
<evidence type="ECO:0000256" key="2">
    <source>
        <dbReference type="ARBA" id="ARBA00004286"/>
    </source>
</evidence>
<gene>
    <name evidence="10" type="ORF">GDO78_015281</name>
</gene>
<dbReference type="InterPro" id="IPR009072">
    <property type="entry name" value="Histone-fold"/>
</dbReference>
<evidence type="ECO:0000256" key="4">
    <source>
        <dbReference type="ARBA" id="ARBA00022454"/>
    </source>
</evidence>